<name>A0ABV5X2B0_9MICO</name>
<evidence type="ECO:0000313" key="2">
    <source>
        <dbReference type="EMBL" id="MFB9776074.1"/>
    </source>
</evidence>
<organism evidence="2 3">
    <name type="scientific">Brevibacterium otitidis</name>
    <dbReference type="NCBI Taxonomy" id="53364"/>
    <lineage>
        <taxon>Bacteria</taxon>
        <taxon>Bacillati</taxon>
        <taxon>Actinomycetota</taxon>
        <taxon>Actinomycetes</taxon>
        <taxon>Micrococcales</taxon>
        <taxon>Brevibacteriaceae</taxon>
        <taxon>Brevibacterium</taxon>
    </lineage>
</organism>
<dbReference type="Proteomes" id="UP001589707">
    <property type="component" value="Unassembled WGS sequence"/>
</dbReference>
<dbReference type="Pfam" id="PF04306">
    <property type="entry name" value="DUF456"/>
    <property type="match status" value="1"/>
</dbReference>
<gene>
    <name evidence="2" type="ORF">ACFFN1_06620</name>
</gene>
<evidence type="ECO:0000313" key="3">
    <source>
        <dbReference type="Proteomes" id="UP001589707"/>
    </source>
</evidence>
<accession>A0ABV5X2B0</accession>
<dbReference type="EMBL" id="JBHMAU010000046">
    <property type="protein sequence ID" value="MFB9776074.1"/>
    <property type="molecule type" value="Genomic_DNA"/>
</dbReference>
<keyword evidence="1" id="KW-0812">Transmembrane</keyword>
<feature type="transmembrane region" description="Helical" evidence="1">
    <location>
        <begin position="83"/>
        <end position="101"/>
    </location>
</feature>
<sequence length="173" mass="17945">MSAEIITTIIAGLAMLVGCIGIIVPVLPGSILIAISAIVWAIVQGSMTGWVVLAVILLLVGIGMTASWVLTGKRLKDRQIPNSSLFFGILGLVIGFILGIFVFGVGALLGMLVGFVAGLYLAELQRLKDAKAAWGSSWTAIKAFGIGMIIEFLCAVTSLTVFVAVNIIVAVAA</sequence>
<feature type="transmembrane region" description="Helical" evidence="1">
    <location>
        <begin position="49"/>
        <end position="71"/>
    </location>
</feature>
<proteinExistence type="predicted"/>
<keyword evidence="1" id="KW-0472">Membrane</keyword>
<keyword evidence="3" id="KW-1185">Reference proteome</keyword>
<evidence type="ECO:0000256" key="1">
    <source>
        <dbReference type="SAM" id="Phobius"/>
    </source>
</evidence>
<feature type="transmembrane region" description="Helical" evidence="1">
    <location>
        <begin position="12"/>
        <end position="43"/>
    </location>
</feature>
<dbReference type="InterPro" id="IPR007403">
    <property type="entry name" value="DUF456"/>
</dbReference>
<keyword evidence="1" id="KW-1133">Transmembrane helix</keyword>
<dbReference type="RefSeq" id="WP_376839729.1">
    <property type="nucleotide sequence ID" value="NZ_JBHMAU010000046.1"/>
</dbReference>
<reference evidence="2 3" key="1">
    <citation type="submission" date="2024-09" db="EMBL/GenBank/DDBJ databases">
        <authorList>
            <person name="Sun Q."/>
            <person name="Mori K."/>
        </authorList>
    </citation>
    <scope>NUCLEOTIDE SEQUENCE [LARGE SCALE GENOMIC DNA]</scope>
    <source>
        <strain evidence="2 3">JCM 11683</strain>
    </source>
</reference>
<comment type="caution">
    <text evidence="2">The sequence shown here is derived from an EMBL/GenBank/DDBJ whole genome shotgun (WGS) entry which is preliminary data.</text>
</comment>
<feature type="transmembrane region" description="Helical" evidence="1">
    <location>
        <begin position="144"/>
        <end position="172"/>
    </location>
</feature>
<protein>
    <submittedName>
        <fullName evidence="2">DUF456 domain-containing protein</fullName>
    </submittedName>
</protein>